<sequence>MARNHFSSTIPRDLQYALTAFNQIKQGKSINIMNISDIQILQQYDLEDDNFDFNLEFDQIIEVLEQKRSKQFNLDRETYILFQVMTSLKNHKMIYSLIDEYVPYFTNYFKDMNKHYRDIKSGEILSKSILLAYILYYRLSGQQNSTLYFELQKYIFRFQRMFLSKTSKFQALVYKQQLILAKTESSQSSKMDNNHNNGVEIHPLKLVSSFFLQQMLMQQDSQLGEESWPEEINLNFEDLIRLYETQTYEYDENLFEMFTDLLMEQQENKIMFSQEKQQLSQILDFLGVLSDLVFQGYEHRCINKLMEHLINQALINIDQLQDFTLIIKSMSILNNTLIARIVDNPLLMKLVVDTIVHQFKNNINTNFKPNDIEKSDIIRLLQYCEDYDQLVEQVMIRMKDHKYLRSDIDIALYAKIGHDLILDFKMEDSTLNSKVKRMIIRNQGVQDFLKSDSMLQFMRDFKNLQYSVVDQLKRTLFKKAQDKPIDFQKISQPKFEENSLWNIQDIDECLETYFLILYSLTSINLQEIYEDKKIILNIHLIYDLLNMIIDQIDPWFIEQIIIQFHTKNLLKERLGATGETLYDITEEYVIKNWNMFSDYFRHLYRQTLYED</sequence>
<keyword evidence="2" id="KW-1185">Reference proteome</keyword>
<name>A0A078B460_STYLE</name>
<evidence type="ECO:0000313" key="1">
    <source>
        <dbReference type="EMBL" id="CDW87987.1"/>
    </source>
</evidence>
<dbReference type="EMBL" id="CCKQ01016111">
    <property type="protein sequence ID" value="CDW87987.1"/>
    <property type="molecule type" value="Genomic_DNA"/>
</dbReference>
<proteinExistence type="predicted"/>
<protein>
    <submittedName>
        <fullName evidence="1">Uncharacterized protein</fullName>
    </submittedName>
</protein>
<reference evidence="1 2" key="1">
    <citation type="submission" date="2014-06" db="EMBL/GenBank/DDBJ databases">
        <authorList>
            <person name="Swart Estienne"/>
        </authorList>
    </citation>
    <scope>NUCLEOTIDE SEQUENCE [LARGE SCALE GENOMIC DNA]</scope>
    <source>
        <strain evidence="1 2">130c</strain>
    </source>
</reference>
<dbReference type="Proteomes" id="UP000039865">
    <property type="component" value="Unassembled WGS sequence"/>
</dbReference>
<evidence type="ECO:0000313" key="2">
    <source>
        <dbReference type="Proteomes" id="UP000039865"/>
    </source>
</evidence>
<dbReference type="InParanoid" id="A0A078B460"/>
<accession>A0A078B460</accession>
<dbReference type="AlphaFoldDB" id="A0A078B460"/>
<gene>
    <name evidence="1" type="primary">Contig2600.g2795</name>
    <name evidence="1" type="ORF">STYLEM_17102</name>
</gene>
<organism evidence="1 2">
    <name type="scientific">Stylonychia lemnae</name>
    <name type="common">Ciliate</name>
    <dbReference type="NCBI Taxonomy" id="5949"/>
    <lineage>
        <taxon>Eukaryota</taxon>
        <taxon>Sar</taxon>
        <taxon>Alveolata</taxon>
        <taxon>Ciliophora</taxon>
        <taxon>Intramacronucleata</taxon>
        <taxon>Spirotrichea</taxon>
        <taxon>Stichotrichia</taxon>
        <taxon>Sporadotrichida</taxon>
        <taxon>Oxytrichidae</taxon>
        <taxon>Stylonychinae</taxon>
        <taxon>Stylonychia</taxon>
    </lineage>
</organism>